<dbReference type="EC" id="2.6.1.19" evidence="6"/>
<comment type="cofactor">
    <cofactor evidence="1">
        <name>pyridoxal 5'-phosphate</name>
        <dbReference type="ChEBI" id="CHEBI:597326"/>
    </cofactor>
</comment>
<evidence type="ECO:0000313" key="7">
    <source>
        <dbReference type="Proteomes" id="UP000320735"/>
    </source>
</evidence>
<name>A0A5C6BTB6_9PLAN</name>
<evidence type="ECO:0000256" key="2">
    <source>
        <dbReference type="ARBA" id="ARBA00022576"/>
    </source>
</evidence>
<evidence type="ECO:0000256" key="1">
    <source>
        <dbReference type="ARBA" id="ARBA00001933"/>
    </source>
</evidence>
<dbReference type="OrthoDB" id="9816013at2"/>
<dbReference type="InterPro" id="IPR005814">
    <property type="entry name" value="Aminotrans_3"/>
</dbReference>
<proteinExistence type="inferred from homology"/>
<comment type="caution">
    <text evidence="6">The sequence shown here is derived from an EMBL/GenBank/DDBJ whole genome shotgun (WGS) entry which is preliminary data.</text>
</comment>
<dbReference type="GO" id="GO:0030170">
    <property type="term" value="F:pyridoxal phosphate binding"/>
    <property type="evidence" value="ECO:0007669"/>
    <property type="project" value="InterPro"/>
</dbReference>
<evidence type="ECO:0000256" key="4">
    <source>
        <dbReference type="ARBA" id="ARBA00022898"/>
    </source>
</evidence>
<dbReference type="PANTHER" id="PTHR11986">
    <property type="entry name" value="AMINOTRANSFERASE CLASS III"/>
    <property type="match status" value="1"/>
</dbReference>
<keyword evidence="7" id="KW-1185">Reference proteome</keyword>
<evidence type="ECO:0000256" key="3">
    <source>
        <dbReference type="ARBA" id="ARBA00022679"/>
    </source>
</evidence>
<dbReference type="EMBL" id="SJPP01000001">
    <property type="protein sequence ID" value="TWU13924.1"/>
    <property type="molecule type" value="Genomic_DNA"/>
</dbReference>
<keyword evidence="2 6" id="KW-0032">Aminotransferase</keyword>
<dbReference type="Proteomes" id="UP000320735">
    <property type="component" value="Unassembled WGS sequence"/>
</dbReference>
<comment type="similarity">
    <text evidence="5">Belongs to the class-III pyridoxal-phosphate-dependent aminotransferase family.</text>
</comment>
<protein>
    <submittedName>
        <fullName evidence="6">4-aminobutyrate aminotransferase GabT</fullName>
        <ecNumber evidence="6">2.6.1.19</ecNumber>
    </submittedName>
</protein>
<dbReference type="InterPro" id="IPR015421">
    <property type="entry name" value="PyrdxlP-dep_Trfase_major"/>
</dbReference>
<evidence type="ECO:0000256" key="5">
    <source>
        <dbReference type="RuleBase" id="RU003560"/>
    </source>
</evidence>
<accession>A0A5C6BTB6</accession>
<keyword evidence="4 5" id="KW-0663">Pyridoxal phosphate</keyword>
<dbReference type="InterPro" id="IPR015422">
    <property type="entry name" value="PyrdxlP-dep_Trfase_small"/>
</dbReference>
<dbReference type="GO" id="GO:0034386">
    <property type="term" value="F:4-aminobutyrate:2-oxoglutarate transaminase activity"/>
    <property type="evidence" value="ECO:0007669"/>
    <property type="project" value="UniProtKB-EC"/>
</dbReference>
<dbReference type="SUPFAM" id="SSF53383">
    <property type="entry name" value="PLP-dependent transferases"/>
    <property type="match status" value="1"/>
</dbReference>
<dbReference type="Gene3D" id="3.40.640.10">
    <property type="entry name" value="Type I PLP-dependent aspartate aminotransferase-like (Major domain)"/>
    <property type="match status" value="1"/>
</dbReference>
<dbReference type="Pfam" id="PF00202">
    <property type="entry name" value="Aminotran_3"/>
    <property type="match status" value="1"/>
</dbReference>
<dbReference type="InterPro" id="IPR015424">
    <property type="entry name" value="PyrdxlP-dep_Trfase"/>
</dbReference>
<dbReference type="InterPro" id="IPR050103">
    <property type="entry name" value="Class-III_PLP-dep_AT"/>
</dbReference>
<keyword evidence="3 6" id="KW-0808">Transferase</keyword>
<dbReference type="Gene3D" id="3.90.1150.10">
    <property type="entry name" value="Aspartate Aminotransferase, domain 1"/>
    <property type="match status" value="1"/>
</dbReference>
<reference evidence="6 7" key="1">
    <citation type="submission" date="2019-02" db="EMBL/GenBank/DDBJ databases">
        <title>Deep-cultivation of Planctomycetes and their phenomic and genomic characterization uncovers novel biology.</title>
        <authorList>
            <person name="Wiegand S."/>
            <person name="Jogler M."/>
            <person name="Boedeker C."/>
            <person name="Pinto D."/>
            <person name="Vollmers J."/>
            <person name="Rivas-Marin E."/>
            <person name="Kohn T."/>
            <person name="Peeters S.H."/>
            <person name="Heuer A."/>
            <person name="Rast P."/>
            <person name="Oberbeckmann S."/>
            <person name="Bunk B."/>
            <person name="Jeske O."/>
            <person name="Meyerdierks A."/>
            <person name="Storesund J.E."/>
            <person name="Kallscheuer N."/>
            <person name="Luecker S."/>
            <person name="Lage O.M."/>
            <person name="Pohl T."/>
            <person name="Merkel B.J."/>
            <person name="Hornburger P."/>
            <person name="Mueller R.-W."/>
            <person name="Bruemmer F."/>
            <person name="Labrenz M."/>
            <person name="Spormann A.M."/>
            <person name="Op Den Camp H."/>
            <person name="Overmann J."/>
            <person name="Amann R."/>
            <person name="Jetten M.S.M."/>
            <person name="Mascher T."/>
            <person name="Medema M.H."/>
            <person name="Devos D.P."/>
            <person name="Kaster A.-K."/>
            <person name="Ovreas L."/>
            <person name="Rohde M."/>
            <person name="Galperin M.Y."/>
            <person name="Jogler C."/>
        </authorList>
    </citation>
    <scope>NUCLEOTIDE SEQUENCE [LARGE SCALE GENOMIC DNA]</scope>
    <source>
        <strain evidence="6 7">CA54</strain>
    </source>
</reference>
<dbReference type="AlphaFoldDB" id="A0A5C6BTB6"/>
<gene>
    <name evidence="6" type="primary">gabT</name>
    <name evidence="6" type="ORF">CA54_27660</name>
</gene>
<dbReference type="PANTHER" id="PTHR11986:SF79">
    <property type="entry name" value="ACETYLORNITHINE AMINOTRANSFERASE, MITOCHONDRIAL"/>
    <property type="match status" value="1"/>
</dbReference>
<sequence>MTTSIQFPGEEQSNENRATVDAYQPAALKTFTPSQAVLAKSAGCFHWTPEGRRLYDYSSGVLVSNLGHNPLRWQQSFARHLGWTPEQLTAPTADADQPDTFFEALPLTAYNALTPVEAAAAQRLVANAHNRPGGERINAVMWAASGSEAIQKAIWACLHRDENRDLIIATRYGFHGKKGLAGAVTGCESDADRDPRVKFISFPMHEIDDVSKYGDDIELDTYRDELEALWNEYGTRLNCLVTEPYLGGGGSYHPPAAYHHLLEEFCRAHDILLIFDEVQANFGRTKCMYAFEAYGIEPDLVALGKGLGNGIPVAAVVGRRDVMDSLHYGEASDTWSANPLSCAAVLATLDEFENAGVLEHAGGISKIMFAELAKLKETPVIAKVRGEGMVFGIECAAVGELSAEQVANAIVEAAYVGNGGDGIHLLGPLAGKVIRISPPLTISEAEATTSLRLLQDICAQVASGTQMGITKIAKRFNELRLEH</sequence>
<evidence type="ECO:0000313" key="6">
    <source>
        <dbReference type="EMBL" id="TWU13924.1"/>
    </source>
</evidence>
<organism evidence="6 7">
    <name type="scientific">Symmachiella macrocystis</name>
    <dbReference type="NCBI Taxonomy" id="2527985"/>
    <lineage>
        <taxon>Bacteria</taxon>
        <taxon>Pseudomonadati</taxon>
        <taxon>Planctomycetota</taxon>
        <taxon>Planctomycetia</taxon>
        <taxon>Planctomycetales</taxon>
        <taxon>Planctomycetaceae</taxon>
        <taxon>Symmachiella</taxon>
    </lineage>
</organism>
<dbReference type="GO" id="GO:0042802">
    <property type="term" value="F:identical protein binding"/>
    <property type="evidence" value="ECO:0007669"/>
    <property type="project" value="TreeGrafter"/>
</dbReference>
<dbReference type="RefSeq" id="WP_146371182.1">
    <property type="nucleotide sequence ID" value="NZ_SJPP01000001.1"/>
</dbReference>